<evidence type="ECO:0000313" key="2">
    <source>
        <dbReference type="EMBL" id="QHA01490.1"/>
    </source>
</evidence>
<dbReference type="EMBL" id="CP046996">
    <property type="protein sequence ID" value="QHA01490.1"/>
    <property type="molecule type" value="Genomic_DNA"/>
</dbReference>
<proteinExistence type="predicted"/>
<organism evidence="2 3">
    <name type="scientific">Dehalobacter restrictus</name>
    <dbReference type="NCBI Taxonomy" id="55583"/>
    <lineage>
        <taxon>Bacteria</taxon>
        <taxon>Bacillati</taxon>
        <taxon>Bacillota</taxon>
        <taxon>Clostridia</taxon>
        <taxon>Eubacteriales</taxon>
        <taxon>Desulfitobacteriaceae</taxon>
        <taxon>Dehalobacter</taxon>
    </lineage>
</organism>
<dbReference type="GO" id="GO:0016740">
    <property type="term" value="F:transferase activity"/>
    <property type="evidence" value="ECO:0007669"/>
    <property type="project" value="UniProtKB-KW"/>
</dbReference>
<dbReference type="InterPro" id="IPR050256">
    <property type="entry name" value="Glycosyltransferase_2"/>
</dbReference>
<accession>A0A857DJG2</accession>
<dbReference type="RefSeq" id="WP_019224777.1">
    <property type="nucleotide sequence ID" value="NZ_CP046996.1"/>
</dbReference>
<dbReference type="Proteomes" id="UP000430508">
    <property type="component" value="Chromosome"/>
</dbReference>
<evidence type="ECO:0000313" key="3">
    <source>
        <dbReference type="Proteomes" id="UP000430508"/>
    </source>
</evidence>
<dbReference type="Gene3D" id="3.90.550.10">
    <property type="entry name" value="Spore Coat Polysaccharide Biosynthesis Protein SpsA, Chain A"/>
    <property type="match status" value="1"/>
</dbReference>
<name>A0A857DJG2_9FIRM</name>
<dbReference type="PANTHER" id="PTHR48090:SF7">
    <property type="entry name" value="RFBJ PROTEIN"/>
    <property type="match status" value="1"/>
</dbReference>
<dbReference type="InterPro" id="IPR001173">
    <property type="entry name" value="Glyco_trans_2-like"/>
</dbReference>
<gene>
    <name evidence="2" type="ORF">GQ588_12985</name>
</gene>
<dbReference type="AlphaFoldDB" id="A0A857DJG2"/>
<feature type="domain" description="Glycosyltransferase 2-like" evidence="1">
    <location>
        <begin position="6"/>
        <end position="176"/>
    </location>
</feature>
<dbReference type="Pfam" id="PF00535">
    <property type="entry name" value="Glycos_transf_2"/>
    <property type="match status" value="1"/>
</dbReference>
<sequence>MKVLIGLPAYNEAAGITHLFNSIASYREVSRYNIQVLLVDDGSSDNTAKIVSTYAQDHGYVTLVRHHGNKGLGEAVKTILRYALENLKDDDVLVTMDADNTHSPLLIESMIETLNSRDLDLVVASRFTSGGYEIGLKTLRKLFSRGARCFFKLFFRIRNLNDYSSGYRAYRVRIIRKAQERWKELITTNGFDCMAEIAAKFSRMGVKAGEVPLILHYQQKEGASKMQVSKTVRGYFALLAKVR</sequence>
<dbReference type="InterPro" id="IPR029044">
    <property type="entry name" value="Nucleotide-diphossugar_trans"/>
</dbReference>
<dbReference type="CDD" id="cd04179">
    <property type="entry name" value="DPM_DPG-synthase_like"/>
    <property type="match status" value="1"/>
</dbReference>
<reference evidence="2 3" key="1">
    <citation type="submission" date="2019-12" db="EMBL/GenBank/DDBJ databases">
        <title>Sequence classification of anaerobic respiratory reductive dehalogenases: First we see many, then we see few.</title>
        <authorList>
            <person name="Molenda O."/>
            <person name="Puentes Jacome L.A."/>
            <person name="Cao X."/>
            <person name="Nesbo C.L."/>
            <person name="Tang S."/>
            <person name="Morson N."/>
            <person name="Patron J."/>
            <person name="Lomheim L."/>
            <person name="Wishart D.S."/>
            <person name="Edwards E.A."/>
        </authorList>
    </citation>
    <scope>NUCLEOTIDE SEQUENCE [LARGE SCALE GENOMIC DNA]</scope>
    <source>
        <strain evidence="2 3">12DCA</strain>
    </source>
</reference>
<evidence type="ECO:0000259" key="1">
    <source>
        <dbReference type="Pfam" id="PF00535"/>
    </source>
</evidence>
<dbReference type="SUPFAM" id="SSF53448">
    <property type="entry name" value="Nucleotide-diphospho-sugar transferases"/>
    <property type="match status" value="1"/>
</dbReference>
<protein>
    <submittedName>
        <fullName evidence="2">Glycosyltransferase</fullName>
    </submittedName>
</protein>
<dbReference type="PANTHER" id="PTHR48090">
    <property type="entry name" value="UNDECAPRENYL-PHOSPHATE 4-DEOXY-4-FORMAMIDO-L-ARABINOSE TRANSFERASE-RELATED"/>
    <property type="match status" value="1"/>
</dbReference>
<keyword evidence="2" id="KW-0808">Transferase</keyword>